<dbReference type="SUPFAM" id="SSF81301">
    <property type="entry name" value="Nucleotidyltransferase"/>
    <property type="match status" value="1"/>
</dbReference>
<gene>
    <name evidence="2" type="ORF">FOE67_10885</name>
</gene>
<proteinExistence type="predicted"/>
<reference evidence="3" key="1">
    <citation type="submission" date="2019-10" db="EMBL/GenBank/DDBJ databases">
        <title>Streptomyces sp. nov., a novel actinobacterium isolated from alkaline environment.</title>
        <authorList>
            <person name="Golinska P."/>
        </authorList>
    </citation>
    <scope>NUCLEOTIDE SEQUENCE [LARGE SCALE GENOMIC DNA]</scope>
    <source>
        <strain evidence="3">DSM 42108</strain>
    </source>
</reference>
<dbReference type="InterPro" id="IPR006116">
    <property type="entry name" value="NT_2-5OAS_ClassI-CCAase"/>
</dbReference>
<accession>A0A7W3T2Z8</accession>
<dbReference type="CDD" id="cd05400">
    <property type="entry name" value="NT_2-5OAS_ClassI-CCAase"/>
    <property type="match status" value="1"/>
</dbReference>
<dbReference type="AlphaFoldDB" id="A0A7W3T2Z8"/>
<dbReference type="Proteomes" id="UP000530234">
    <property type="component" value="Unassembled WGS sequence"/>
</dbReference>
<evidence type="ECO:0000313" key="2">
    <source>
        <dbReference type="EMBL" id="MBB0230010.1"/>
    </source>
</evidence>
<keyword evidence="3" id="KW-1185">Reference proteome</keyword>
<keyword evidence="2" id="KW-0808">Transferase</keyword>
<dbReference type="Pfam" id="PF18144">
    <property type="entry name" value="SMODS"/>
    <property type="match status" value="1"/>
</dbReference>
<organism evidence="2 3">
    <name type="scientific">Streptomyces calidiresistens</name>
    <dbReference type="NCBI Taxonomy" id="1485586"/>
    <lineage>
        <taxon>Bacteria</taxon>
        <taxon>Bacillati</taxon>
        <taxon>Actinomycetota</taxon>
        <taxon>Actinomycetes</taxon>
        <taxon>Kitasatosporales</taxon>
        <taxon>Streptomycetaceae</taxon>
        <taxon>Streptomyces</taxon>
    </lineage>
</organism>
<protein>
    <submittedName>
        <fullName evidence="2">Nucleotidyltransferase</fullName>
    </submittedName>
</protein>
<dbReference type="RefSeq" id="WP_182663065.1">
    <property type="nucleotide sequence ID" value="NZ_VKHS01000203.1"/>
</dbReference>
<comment type="caution">
    <text evidence="2">The sequence shown here is derived from an EMBL/GenBank/DDBJ whole genome shotgun (WGS) entry which is preliminary data.</text>
</comment>
<sequence length="290" mass="33625">MQAGTIGQAFDEFLKKKTPKEWEREEVSQCRKRIHDVLDRRYGVYSFFQSGSFSNGTGISQKSDVDYFARLPLDRKTEYPSSLLESMKEALRENLWEASRVWISRPTVSIDFNRLVTQYEVTPAFYERLGRGSNEVFLIPGPGNTWRESSPRAHLNYVHDSNLKHGGKVKGLARLLKAWKYEHDVPISSFYLEMRAAQYGASKDSIFYPPALCDLVRSIINYEARSMNDPMGLVNRITACSSEQNRSTTLRKMKNHLPLLESAYEEWTKDNWMSSQRYRTVFGPDFPQVF</sequence>
<evidence type="ECO:0000313" key="3">
    <source>
        <dbReference type="Proteomes" id="UP000530234"/>
    </source>
</evidence>
<keyword evidence="1" id="KW-0051">Antiviral defense</keyword>
<evidence type="ECO:0000256" key="1">
    <source>
        <dbReference type="ARBA" id="ARBA00023118"/>
    </source>
</evidence>
<dbReference type="Gene3D" id="3.30.460.10">
    <property type="entry name" value="Beta Polymerase, domain 2"/>
    <property type="match status" value="1"/>
</dbReference>
<name>A0A7W3T2Z8_9ACTN</name>
<dbReference type="InterPro" id="IPR043519">
    <property type="entry name" value="NT_sf"/>
</dbReference>
<dbReference type="GO" id="GO:0016779">
    <property type="term" value="F:nucleotidyltransferase activity"/>
    <property type="evidence" value="ECO:0007669"/>
    <property type="project" value="InterPro"/>
</dbReference>
<dbReference type="GO" id="GO:0051607">
    <property type="term" value="P:defense response to virus"/>
    <property type="evidence" value="ECO:0007669"/>
    <property type="project" value="UniProtKB-KW"/>
</dbReference>
<dbReference type="EMBL" id="VKHS01000203">
    <property type="protein sequence ID" value="MBB0230010.1"/>
    <property type="molecule type" value="Genomic_DNA"/>
</dbReference>